<dbReference type="EMBL" id="CAXAMM010024891">
    <property type="protein sequence ID" value="CAK9056106.1"/>
    <property type="molecule type" value="Genomic_DNA"/>
</dbReference>
<evidence type="ECO:0000313" key="2">
    <source>
        <dbReference type="Proteomes" id="UP001642464"/>
    </source>
</evidence>
<keyword evidence="2" id="KW-1185">Reference proteome</keyword>
<accession>A0ABP0MXQ8</accession>
<name>A0ABP0MXQ8_9DINO</name>
<proteinExistence type="predicted"/>
<feature type="non-terminal residue" evidence="1">
    <location>
        <position position="55"/>
    </location>
</feature>
<evidence type="ECO:0000313" key="1">
    <source>
        <dbReference type="EMBL" id="CAK9056106.1"/>
    </source>
</evidence>
<gene>
    <name evidence="1" type="ORF">SCF082_LOCUS30270</name>
</gene>
<reference evidence="1 2" key="1">
    <citation type="submission" date="2024-02" db="EMBL/GenBank/DDBJ databases">
        <authorList>
            <person name="Chen Y."/>
            <person name="Shah S."/>
            <person name="Dougan E. K."/>
            <person name="Thang M."/>
            <person name="Chan C."/>
        </authorList>
    </citation>
    <scope>NUCLEOTIDE SEQUENCE [LARGE SCALE GENOMIC DNA]</scope>
</reference>
<protein>
    <submittedName>
        <fullName evidence="1">UDP-N-acetylglucosamine transporter</fullName>
    </submittedName>
</protein>
<comment type="caution">
    <text evidence="1">The sequence shown here is derived from an EMBL/GenBank/DDBJ whole genome shotgun (WGS) entry which is preliminary data.</text>
</comment>
<organism evidence="1 2">
    <name type="scientific">Durusdinium trenchii</name>
    <dbReference type="NCBI Taxonomy" id="1381693"/>
    <lineage>
        <taxon>Eukaryota</taxon>
        <taxon>Sar</taxon>
        <taxon>Alveolata</taxon>
        <taxon>Dinophyceae</taxon>
        <taxon>Suessiales</taxon>
        <taxon>Symbiodiniaceae</taxon>
        <taxon>Durusdinium</taxon>
    </lineage>
</organism>
<dbReference type="Proteomes" id="UP001642464">
    <property type="component" value="Unassembled WGS sequence"/>
</dbReference>
<sequence>MSIFTDCLAEVISLNDCSLEDLHFAITALKVDPKVTPPKVLGELESEVIFLVISS</sequence>